<name>A0ABR2NXI4_9ROSI</name>
<protein>
    <recommendedName>
        <fullName evidence="3">RNase H type-1 domain-containing protein</fullName>
    </recommendedName>
</protein>
<evidence type="ECO:0000313" key="1">
    <source>
        <dbReference type="EMBL" id="KAK8980909.1"/>
    </source>
</evidence>
<accession>A0ABR2NXI4</accession>
<proteinExistence type="predicted"/>
<dbReference type="Proteomes" id="UP001396334">
    <property type="component" value="Unassembled WGS sequence"/>
</dbReference>
<dbReference type="EMBL" id="JBBPBN010000091">
    <property type="protein sequence ID" value="KAK8980909.1"/>
    <property type="molecule type" value="Genomic_DNA"/>
</dbReference>
<comment type="caution">
    <text evidence="1">The sequence shown here is derived from an EMBL/GenBank/DDBJ whole genome shotgun (WGS) entry which is preliminary data.</text>
</comment>
<gene>
    <name evidence="1" type="ORF">V6N11_048038</name>
</gene>
<keyword evidence="2" id="KW-1185">Reference proteome</keyword>
<reference evidence="1 2" key="1">
    <citation type="journal article" date="2024" name="G3 (Bethesda)">
        <title>Genome assembly of Hibiscus sabdariffa L. provides insights into metabolisms of medicinal natural products.</title>
        <authorList>
            <person name="Kim T."/>
        </authorList>
    </citation>
    <scope>NUCLEOTIDE SEQUENCE [LARGE SCALE GENOMIC DNA]</scope>
    <source>
        <strain evidence="1">TK-2024</strain>
        <tissue evidence="1">Old leaves</tissue>
    </source>
</reference>
<evidence type="ECO:0000313" key="2">
    <source>
        <dbReference type="Proteomes" id="UP001396334"/>
    </source>
</evidence>
<evidence type="ECO:0008006" key="3">
    <source>
        <dbReference type="Google" id="ProtNLM"/>
    </source>
</evidence>
<sequence>MDTSWQLQAPGWSKVNDDGNCERVLGHAMGGLNNSKRLVSMPILFHIRDLVHQLKDVEFKLIRRCNNKMADRISRFVCSSNFNVYVLEYLTDDLQDLLLADVGLFGSG</sequence>
<organism evidence="1 2">
    <name type="scientific">Hibiscus sabdariffa</name>
    <name type="common">roselle</name>
    <dbReference type="NCBI Taxonomy" id="183260"/>
    <lineage>
        <taxon>Eukaryota</taxon>
        <taxon>Viridiplantae</taxon>
        <taxon>Streptophyta</taxon>
        <taxon>Embryophyta</taxon>
        <taxon>Tracheophyta</taxon>
        <taxon>Spermatophyta</taxon>
        <taxon>Magnoliopsida</taxon>
        <taxon>eudicotyledons</taxon>
        <taxon>Gunneridae</taxon>
        <taxon>Pentapetalae</taxon>
        <taxon>rosids</taxon>
        <taxon>malvids</taxon>
        <taxon>Malvales</taxon>
        <taxon>Malvaceae</taxon>
        <taxon>Malvoideae</taxon>
        <taxon>Hibiscus</taxon>
    </lineage>
</organism>